<dbReference type="InterPro" id="IPR035647">
    <property type="entry name" value="EFG_III/V"/>
</dbReference>
<evidence type="ECO:0000259" key="3">
    <source>
        <dbReference type="Pfam" id="PF09186"/>
    </source>
</evidence>
<dbReference type="eggNOG" id="COG1739">
    <property type="taxonomic scope" value="Bacteria"/>
</dbReference>
<organism evidence="4 5">
    <name type="scientific">Bifidobacterium bombi DSM 19703</name>
    <dbReference type="NCBI Taxonomy" id="1341695"/>
    <lineage>
        <taxon>Bacteria</taxon>
        <taxon>Bacillati</taxon>
        <taxon>Actinomycetota</taxon>
        <taxon>Actinomycetes</taxon>
        <taxon>Bifidobacteriales</taxon>
        <taxon>Bifidobacteriaceae</taxon>
        <taxon>Bifidobacterium</taxon>
    </lineage>
</organism>
<evidence type="ECO:0000313" key="4">
    <source>
        <dbReference type="EMBL" id="KFF30662.1"/>
    </source>
</evidence>
<dbReference type="AlphaFoldDB" id="A0A086BNZ8"/>
<dbReference type="InterPro" id="IPR001498">
    <property type="entry name" value="Impact_N"/>
</dbReference>
<dbReference type="SUPFAM" id="SSF54980">
    <property type="entry name" value="EF-G C-terminal domain-like"/>
    <property type="match status" value="1"/>
</dbReference>
<dbReference type="PANTHER" id="PTHR16301">
    <property type="entry name" value="IMPACT-RELATED"/>
    <property type="match status" value="1"/>
</dbReference>
<dbReference type="Pfam" id="PF01205">
    <property type="entry name" value="Impact_N"/>
    <property type="match status" value="1"/>
</dbReference>
<dbReference type="Gene3D" id="3.30.230.30">
    <property type="entry name" value="Impact, N-terminal domain"/>
    <property type="match status" value="1"/>
</dbReference>
<dbReference type="RefSeq" id="WP_414133086.1">
    <property type="nucleotide sequence ID" value="NZ_ATLK01000002.1"/>
</dbReference>
<dbReference type="GO" id="GO:0005737">
    <property type="term" value="C:cytoplasm"/>
    <property type="evidence" value="ECO:0007669"/>
    <property type="project" value="TreeGrafter"/>
</dbReference>
<gene>
    <name evidence="4" type="ORF">BBOMB_1529</name>
</gene>
<accession>A0A086BNZ8</accession>
<evidence type="ECO:0008006" key="6">
    <source>
        <dbReference type="Google" id="ProtNLM"/>
    </source>
</evidence>
<dbReference type="Gene3D" id="3.30.70.240">
    <property type="match status" value="1"/>
</dbReference>
<comment type="similarity">
    <text evidence="1">Belongs to the IMPACT family.</text>
</comment>
<comment type="caution">
    <text evidence="4">The sequence shown here is derived from an EMBL/GenBank/DDBJ whole genome shotgun (WGS) entry which is preliminary data.</text>
</comment>
<evidence type="ECO:0000256" key="1">
    <source>
        <dbReference type="ARBA" id="ARBA00007665"/>
    </source>
</evidence>
<feature type="domain" description="Impact N-terminal" evidence="2">
    <location>
        <begin position="36"/>
        <end position="143"/>
    </location>
</feature>
<dbReference type="GO" id="GO:0006446">
    <property type="term" value="P:regulation of translational initiation"/>
    <property type="evidence" value="ECO:0007669"/>
    <property type="project" value="TreeGrafter"/>
</dbReference>
<dbReference type="EMBL" id="ATLK01000002">
    <property type="protein sequence ID" value="KFF30662.1"/>
    <property type="molecule type" value="Genomic_DNA"/>
</dbReference>
<dbReference type="PANTHER" id="PTHR16301:SF20">
    <property type="entry name" value="IMPACT FAMILY MEMBER YIGZ"/>
    <property type="match status" value="1"/>
</dbReference>
<dbReference type="SUPFAM" id="SSF54211">
    <property type="entry name" value="Ribosomal protein S5 domain 2-like"/>
    <property type="match status" value="1"/>
</dbReference>
<evidence type="ECO:0000259" key="2">
    <source>
        <dbReference type="Pfam" id="PF01205"/>
    </source>
</evidence>
<dbReference type="Pfam" id="PF09186">
    <property type="entry name" value="DUF1949"/>
    <property type="match status" value="1"/>
</dbReference>
<dbReference type="InterPro" id="IPR015269">
    <property type="entry name" value="UPF0029_Impact_C"/>
</dbReference>
<dbReference type="STRING" id="1341695.BBOMB_1529"/>
<keyword evidence="5" id="KW-1185">Reference proteome</keyword>
<dbReference type="InterPro" id="IPR036956">
    <property type="entry name" value="Impact_N_sf"/>
</dbReference>
<dbReference type="InterPro" id="IPR020568">
    <property type="entry name" value="Ribosomal_Su5_D2-typ_SF"/>
</dbReference>
<dbReference type="Proteomes" id="UP000028730">
    <property type="component" value="Unassembled WGS sequence"/>
</dbReference>
<reference evidence="4 5" key="1">
    <citation type="journal article" date="2014" name="Appl. Environ. Microbiol.">
        <title>Genomic encyclopedia of type strains of the genus Bifidobacterium.</title>
        <authorList>
            <person name="Milani C."/>
            <person name="Lugli G.A."/>
            <person name="Duranti S."/>
            <person name="Turroni F."/>
            <person name="Bottacini F."/>
            <person name="Mangifesta M."/>
            <person name="Sanchez B."/>
            <person name="Viappiani A."/>
            <person name="Mancabelli L."/>
            <person name="Taminiau B."/>
            <person name="Delcenserie V."/>
            <person name="Barrangou R."/>
            <person name="Margolles A."/>
            <person name="van Sinderen D."/>
            <person name="Ventura M."/>
        </authorList>
    </citation>
    <scope>NUCLEOTIDE SEQUENCE [LARGE SCALE GENOMIC DNA]</scope>
    <source>
        <strain evidence="4 5">DSM 19703</strain>
    </source>
</reference>
<evidence type="ECO:0000313" key="5">
    <source>
        <dbReference type="Proteomes" id="UP000028730"/>
    </source>
</evidence>
<protein>
    <recommendedName>
        <fullName evidence="6">YigZ family protein</fullName>
    </recommendedName>
</protein>
<feature type="domain" description="UPF0029" evidence="3">
    <location>
        <begin position="159"/>
        <end position="214"/>
    </location>
</feature>
<name>A0A086BNZ8_9BIFI</name>
<sequence length="221" mass="23698">MTRISGSSMEYDSSASAFFTIEDVSSAPAHDAFIERKSEFIGEACHVDSLGEAVSFVDAVREGHPKARHTAYAAIVGAALNAANERMCDDGEPSGTAGKPILDVLRANGLTDCVVTVTRYFGGVLLGSGGLIRAYSTAASMALKRARTVEIVPRKTYRVTLEYAWIGKFDQVLADFDGEVLDRDFNARVTMTVSVPSRCVGSFLDSVKDAFSARASLIPVR</sequence>
<proteinExistence type="inferred from homology"/>
<dbReference type="InterPro" id="IPR023582">
    <property type="entry name" value="Impact"/>
</dbReference>